<dbReference type="STRING" id="553973.CLOHYLEM_07341"/>
<keyword evidence="2" id="KW-1185">Reference proteome</keyword>
<accession>C0C5G5</accession>
<dbReference type="Proteomes" id="UP000004893">
    <property type="component" value="Unassembled WGS sequence"/>
</dbReference>
<sequence length="64" mass="7625">MIKVPAVFFKILKIPAEYVKSILCFLFCNFESLLKLKIFFRKMIDTIYIITVRHKQSSIKKEVL</sequence>
<name>C0C5G5_9FIRM</name>
<proteinExistence type="predicted"/>
<organism evidence="1 2">
    <name type="scientific">[Clostridium] hylemonae DSM 15053</name>
    <dbReference type="NCBI Taxonomy" id="553973"/>
    <lineage>
        <taxon>Bacteria</taxon>
        <taxon>Bacillati</taxon>
        <taxon>Bacillota</taxon>
        <taxon>Clostridia</taxon>
        <taxon>Lachnospirales</taxon>
        <taxon>Lachnospiraceae</taxon>
    </lineage>
</organism>
<dbReference type="EMBL" id="ABYI02000040">
    <property type="protein sequence ID" value="EEG72702.1"/>
    <property type="molecule type" value="Genomic_DNA"/>
</dbReference>
<protein>
    <submittedName>
        <fullName evidence="1">Uncharacterized protein</fullName>
    </submittedName>
</protein>
<evidence type="ECO:0000313" key="1">
    <source>
        <dbReference type="EMBL" id="EEG72702.1"/>
    </source>
</evidence>
<reference evidence="1" key="1">
    <citation type="submission" date="2009-02" db="EMBL/GenBank/DDBJ databases">
        <authorList>
            <person name="Fulton L."/>
            <person name="Clifton S."/>
            <person name="Fulton B."/>
            <person name="Xu J."/>
            <person name="Minx P."/>
            <person name="Pepin K.H."/>
            <person name="Johnson M."/>
            <person name="Bhonagiri V."/>
            <person name="Nash W.E."/>
            <person name="Mardis E.R."/>
            <person name="Wilson R.K."/>
        </authorList>
    </citation>
    <scope>NUCLEOTIDE SEQUENCE [LARGE SCALE GENOMIC DNA]</scope>
    <source>
        <strain evidence="1">DSM 15053</strain>
    </source>
</reference>
<dbReference type="AlphaFoldDB" id="C0C5G5"/>
<reference evidence="1" key="2">
    <citation type="submission" date="2013-06" db="EMBL/GenBank/DDBJ databases">
        <title>Draft genome sequence of Clostridium hylemonae (DSM 15053).</title>
        <authorList>
            <person name="Sudarsanam P."/>
            <person name="Ley R."/>
            <person name="Guruge J."/>
            <person name="Turnbaugh P.J."/>
            <person name="Mahowald M."/>
            <person name="Liep D."/>
            <person name="Gordon J."/>
        </authorList>
    </citation>
    <scope>NUCLEOTIDE SEQUENCE</scope>
    <source>
        <strain evidence="1">DSM 15053</strain>
    </source>
</reference>
<dbReference type="HOGENOM" id="CLU_2859771_0_0_9"/>
<comment type="caution">
    <text evidence="1">The sequence shown here is derived from an EMBL/GenBank/DDBJ whole genome shotgun (WGS) entry which is preliminary data.</text>
</comment>
<evidence type="ECO:0000313" key="2">
    <source>
        <dbReference type="Proteomes" id="UP000004893"/>
    </source>
</evidence>
<gene>
    <name evidence="1" type="ORF">CLOHYLEM_07341</name>
</gene>